<evidence type="ECO:0000256" key="1">
    <source>
        <dbReference type="ARBA" id="ARBA00004435"/>
    </source>
</evidence>
<comment type="similarity">
    <text evidence="3">Belongs to the claudin family.</text>
</comment>
<dbReference type="GO" id="GO:0005886">
    <property type="term" value="C:plasma membrane"/>
    <property type="evidence" value="ECO:0007669"/>
    <property type="project" value="UniProtKB-SubCell"/>
</dbReference>
<reference evidence="11" key="1">
    <citation type="submission" date="2025-08" db="UniProtKB">
        <authorList>
            <consortium name="Ensembl"/>
        </authorList>
    </citation>
    <scope>IDENTIFICATION</scope>
</reference>
<reference evidence="11" key="2">
    <citation type="submission" date="2025-09" db="UniProtKB">
        <authorList>
            <consortium name="Ensembl"/>
        </authorList>
    </citation>
    <scope>IDENTIFICATION</scope>
</reference>
<dbReference type="PANTHER" id="PTHR12002">
    <property type="entry name" value="CLAUDIN"/>
    <property type="match status" value="1"/>
</dbReference>
<evidence type="ECO:0000256" key="3">
    <source>
        <dbReference type="ARBA" id="ARBA00008295"/>
    </source>
</evidence>
<dbReference type="GO" id="GO:0005923">
    <property type="term" value="C:bicellular tight junction"/>
    <property type="evidence" value="ECO:0007669"/>
    <property type="project" value="UniProtKB-SubCell"/>
</dbReference>
<keyword evidence="6 10" id="KW-0812">Transmembrane</keyword>
<dbReference type="GeneTree" id="ENSGT00940000165704"/>
<keyword evidence="8 10" id="KW-1133">Transmembrane helix</keyword>
<dbReference type="InterPro" id="IPR006187">
    <property type="entry name" value="Claudin"/>
</dbReference>
<evidence type="ECO:0000313" key="11">
    <source>
        <dbReference type="Ensembl" id="ENSLBEP00000021981.1"/>
    </source>
</evidence>
<dbReference type="Pfam" id="PF00822">
    <property type="entry name" value="PMP22_Claudin"/>
    <property type="match status" value="1"/>
</dbReference>
<proteinExistence type="inferred from homology"/>
<evidence type="ECO:0000313" key="12">
    <source>
        <dbReference type="Proteomes" id="UP000261660"/>
    </source>
</evidence>
<evidence type="ECO:0000256" key="8">
    <source>
        <dbReference type="ARBA" id="ARBA00022989"/>
    </source>
</evidence>
<evidence type="ECO:0000256" key="7">
    <source>
        <dbReference type="ARBA" id="ARBA00022949"/>
    </source>
</evidence>
<dbReference type="InterPro" id="IPR004031">
    <property type="entry name" value="PMP22/EMP/MP20/Claudin"/>
</dbReference>
<evidence type="ECO:0000256" key="9">
    <source>
        <dbReference type="ARBA" id="ARBA00023136"/>
    </source>
</evidence>
<evidence type="ECO:0008006" key="13">
    <source>
        <dbReference type="Google" id="ProtNLM"/>
    </source>
</evidence>
<evidence type="ECO:0000256" key="5">
    <source>
        <dbReference type="ARBA" id="ARBA00022475"/>
    </source>
</evidence>
<protein>
    <recommendedName>
        <fullName evidence="13">Claudin</fullName>
    </recommendedName>
</protein>
<keyword evidence="9 10" id="KW-0472">Membrane</keyword>
<keyword evidence="7" id="KW-0965">Cell junction</keyword>
<accession>A0A3Q3FN86</accession>
<dbReference type="GO" id="GO:0005198">
    <property type="term" value="F:structural molecule activity"/>
    <property type="evidence" value="ECO:0007669"/>
    <property type="project" value="InterPro"/>
</dbReference>
<organism evidence="11 12">
    <name type="scientific">Labrus bergylta</name>
    <name type="common">ballan wrasse</name>
    <dbReference type="NCBI Taxonomy" id="56723"/>
    <lineage>
        <taxon>Eukaryota</taxon>
        <taxon>Metazoa</taxon>
        <taxon>Chordata</taxon>
        <taxon>Craniata</taxon>
        <taxon>Vertebrata</taxon>
        <taxon>Euteleostomi</taxon>
        <taxon>Actinopterygii</taxon>
        <taxon>Neopterygii</taxon>
        <taxon>Teleostei</taxon>
        <taxon>Neoteleostei</taxon>
        <taxon>Acanthomorphata</taxon>
        <taxon>Eupercaria</taxon>
        <taxon>Labriformes</taxon>
        <taxon>Labridae</taxon>
        <taxon>Labrus</taxon>
    </lineage>
</organism>
<feature type="transmembrane region" description="Helical" evidence="10">
    <location>
        <begin position="9"/>
        <end position="30"/>
    </location>
</feature>
<name>A0A3Q3FN86_9LABR</name>
<keyword evidence="12" id="KW-1185">Reference proteome</keyword>
<sequence length="84" mass="9088">MVSMGRQMLGYALAIVGFLGTIIVCALPMWKVTAFIGANIVTAQVIWEGLWMNCVTQSTGQMQSGLGESKKAMIEINLCTTDML</sequence>
<comment type="subcellular location">
    <subcellularLocation>
        <location evidence="1">Cell junction</location>
        <location evidence="1">Tight junction</location>
    </subcellularLocation>
    <subcellularLocation>
        <location evidence="2">Cell membrane</location>
        <topology evidence="2">Multi-pass membrane protein</topology>
    </subcellularLocation>
</comment>
<keyword evidence="4" id="KW-0796">Tight junction</keyword>
<dbReference type="Gene3D" id="1.20.140.150">
    <property type="match status" value="1"/>
</dbReference>
<evidence type="ECO:0000256" key="2">
    <source>
        <dbReference type="ARBA" id="ARBA00004651"/>
    </source>
</evidence>
<dbReference type="AlphaFoldDB" id="A0A3Q3FN86"/>
<keyword evidence="5" id="KW-1003">Cell membrane</keyword>
<evidence type="ECO:0000256" key="10">
    <source>
        <dbReference type="SAM" id="Phobius"/>
    </source>
</evidence>
<dbReference type="Proteomes" id="UP000261660">
    <property type="component" value="Unplaced"/>
</dbReference>
<dbReference type="Ensembl" id="ENSLBET00000023149.1">
    <property type="protein sequence ID" value="ENSLBEP00000021981.1"/>
    <property type="gene ID" value="ENSLBEG00000016887.1"/>
</dbReference>
<evidence type="ECO:0000256" key="6">
    <source>
        <dbReference type="ARBA" id="ARBA00022692"/>
    </source>
</evidence>
<evidence type="ECO:0000256" key="4">
    <source>
        <dbReference type="ARBA" id="ARBA00022427"/>
    </source>
</evidence>
<dbReference type="STRING" id="56723.ENSLBEP00000021981"/>
<dbReference type="InParanoid" id="A0A3Q3FN86"/>